<evidence type="ECO:0000313" key="4">
    <source>
        <dbReference type="EMBL" id="PNV66768.1"/>
    </source>
</evidence>
<dbReference type="FunFam" id="3.40.50.10470:FF:000006">
    <property type="entry name" value="Methylthioribose-1-phosphate isomerase"/>
    <property type="match status" value="1"/>
</dbReference>
<accession>A0A2K2U995</accession>
<name>A0A2K2U995_9ACTN</name>
<dbReference type="InterPro" id="IPR000649">
    <property type="entry name" value="IF-2B-related"/>
</dbReference>
<dbReference type="HAMAP" id="MF_01678">
    <property type="entry name" value="Salvage_MtnA"/>
    <property type="match status" value="1"/>
</dbReference>
<evidence type="ECO:0000313" key="5">
    <source>
        <dbReference type="Proteomes" id="UP000236197"/>
    </source>
</evidence>
<dbReference type="InterPro" id="IPR037171">
    <property type="entry name" value="NagB/RpiA_transferase-like"/>
</dbReference>
<comment type="similarity">
    <text evidence="3">Belongs to the EIF-2B alpha/beta/delta subunits family. MtnA subfamily.</text>
</comment>
<proteinExistence type="inferred from homology"/>
<feature type="binding site" evidence="3">
    <location>
        <position position="110"/>
    </location>
    <ligand>
        <name>substrate</name>
    </ligand>
</feature>
<dbReference type="UniPathway" id="UPA00904">
    <property type="reaction ID" value="UER00874"/>
</dbReference>
<dbReference type="AlphaFoldDB" id="A0A2K2U995"/>
<dbReference type="SUPFAM" id="SSF100950">
    <property type="entry name" value="NagB/RpiA/CoA transferase-like"/>
    <property type="match status" value="1"/>
</dbReference>
<dbReference type="Pfam" id="PF01008">
    <property type="entry name" value="IF-2B"/>
    <property type="match status" value="1"/>
</dbReference>
<feature type="active site" description="Proton donor" evidence="3">
    <location>
        <position position="260"/>
    </location>
</feature>
<comment type="catalytic activity">
    <reaction evidence="2 3">
        <text>5-(methylsulfanyl)-alpha-D-ribose 1-phosphate = 5-(methylsulfanyl)-D-ribulose 1-phosphate</text>
        <dbReference type="Rhea" id="RHEA:19989"/>
        <dbReference type="ChEBI" id="CHEBI:58533"/>
        <dbReference type="ChEBI" id="CHEBI:58548"/>
        <dbReference type="EC" id="5.3.1.23"/>
    </reaction>
</comment>
<dbReference type="Gene3D" id="1.20.120.420">
    <property type="entry name" value="translation initiation factor eif-2b, domain 1"/>
    <property type="match status" value="1"/>
</dbReference>
<dbReference type="GO" id="GO:0019509">
    <property type="term" value="P:L-methionine salvage from methylthioadenosine"/>
    <property type="evidence" value="ECO:0007669"/>
    <property type="project" value="UniProtKB-UniRule"/>
</dbReference>
<protein>
    <recommendedName>
        <fullName evidence="3">Methylthioribose-1-phosphate isomerase</fullName>
        <shortName evidence="3">M1Pi</shortName>
        <shortName evidence="3">MTR-1-P isomerase</shortName>
        <ecNumber evidence="3">5.3.1.23</ecNumber>
    </recommendedName>
    <alternativeName>
        <fullName evidence="3">S-methyl-5-thioribose-1-phosphate isomerase</fullName>
    </alternativeName>
</protein>
<dbReference type="PANTHER" id="PTHR43475">
    <property type="entry name" value="METHYLTHIORIBOSE-1-PHOSPHATE ISOMERASE"/>
    <property type="match status" value="1"/>
</dbReference>
<feature type="site" description="Transition state stabilizer" evidence="3">
    <location>
        <position position="180"/>
    </location>
</feature>
<dbReference type="GO" id="GO:0046523">
    <property type="term" value="F:S-methyl-5-thioribose-1-phosphate isomerase activity"/>
    <property type="evidence" value="ECO:0007669"/>
    <property type="project" value="UniProtKB-UniRule"/>
</dbReference>
<keyword evidence="3" id="KW-0028">Amino-acid biosynthesis</keyword>
<feature type="binding site" evidence="3">
    <location>
        <begin position="58"/>
        <end position="60"/>
    </location>
    <ligand>
        <name>substrate</name>
    </ligand>
</feature>
<dbReference type="Gene3D" id="3.40.50.10470">
    <property type="entry name" value="Translation initiation factor eif-2b, domain 2"/>
    <property type="match status" value="1"/>
</dbReference>
<feature type="binding site" evidence="3">
    <location>
        <position position="219"/>
    </location>
    <ligand>
        <name>substrate</name>
    </ligand>
</feature>
<evidence type="ECO:0000256" key="1">
    <source>
        <dbReference type="ARBA" id="ARBA00023235"/>
    </source>
</evidence>
<feature type="binding site" evidence="3">
    <location>
        <begin position="270"/>
        <end position="271"/>
    </location>
    <ligand>
        <name>substrate</name>
    </ligand>
</feature>
<dbReference type="Proteomes" id="UP000236197">
    <property type="component" value="Unassembled WGS sequence"/>
</dbReference>
<keyword evidence="1 3" id="KW-0413">Isomerase</keyword>
<dbReference type="PANTHER" id="PTHR43475:SF1">
    <property type="entry name" value="METHYLTHIORIBOSE-1-PHOSPHATE ISOMERASE"/>
    <property type="match status" value="1"/>
</dbReference>
<keyword evidence="5" id="KW-1185">Reference proteome</keyword>
<comment type="caution">
    <text evidence="4">The sequence shown here is derived from an EMBL/GenBank/DDBJ whole genome shotgun (WGS) entry which is preliminary data.</text>
</comment>
<dbReference type="RefSeq" id="WP_103265908.1">
    <property type="nucleotide sequence ID" value="NZ_CABMLE010000022.1"/>
</dbReference>
<dbReference type="EMBL" id="PPEK01000022">
    <property type="protein sequence ID" value="PNV66768.1"/>
    <property type="molecule type" value="Genomic_DNA"/>
</dbReference>
<evidence type="ECO:0000256" key="2">
    <source>
        <dbReference type="ARBA" id="ARBA00052401"/>
    </source>
</evidence>
<comment type="function">
    <text evidence="3">Catalyzes the interconversion of methylthioribose-1-phosphate (MTR-1-P) into methylthioribulose-1-phosphate (MTRu-1-P).</text>
</comment>
<dbReference type="OrthoDB" id="9803436at2"/>
<dbReference type="InterPro" id="IPR011559">
    <property type="entry name" value="Initiation_fac_2B_a/b/d"/>
</dbReference>
<dbReference type="NCBIfam" id="TIGR00524">
    <property type="entry name" value="eIF-2B_rel"/>
    <property type="match status" value="1"/>
</dbReference>
<gene>
    <name evidence="3 4" type="primary">mtnA</name>
    <name evidence="4" type="ORF">C2L71_11520</name>
</gene>
<dbReference type="NCBIfam" id="NF004326">
    <property type="entry name" value="PRK05720.1"/>
    <property type="match status" value="1"/>
</dbReference>
<reference evidence="5" key="1">
    <citation type="submission" date="2018-01" db="EMBL/GenBank/DDBJ databases">
        <title>Rubneribacter badeniensis gen. nov., sp. nov., and Colonibacter rubneri, gen. nov., sp. nov., WGS of new members of the Eggerthellaceae.</title>
        <authorList>
            <person name="Danylec N."/>
            <person name="Stoll D.A."/>
            <person name="Doetsch A."/>
            <person name="Kulling S.E."/>
            <person name="Huch M."/>
        </authorList>
    </citation>
    <scope>NUCLEOTIDE SEQUENCE [LARGE SCALE GENOMIC DNA]</scope>
    <source>
        <strain evidence="5">ResAG-96</strain>
    </source>
</reference>
<dbReference type="EC" id="5.3.1.23" evidence="3"/>
<organism evidence="4 5">
    <name type="scientific">Enteroscipio rubneri</name>
    <dbReference type="NCBI Taxonomy" id="2070686"/>
    <lineage>
        <taxon>Bacteria</taxon>
        <taxon>Bacillati</taxon>
        <taxon>Actinomycetota</taxon>
        <taxon>Coriobacteriia</taxon>
        <taxon>Eggerthellales</taxon>
        <taxon>Eggerthellaceae</taxon>
        <taxon>Enteroscipio</taxon>
    </lineage>
</organism>
<dbReference type="InterPro" id="IPR027363">
    <property type="entry name" value="M1Pi_N"/>
</dbReference>
<dbReference type="InterPro" id="IPR042529">
    <property type="entry name" value="IF_2B-like_C"/>
</dbReference>
<dbReference type="NCBIfam" id="TIGR00512">
    <property type="entry name" value="salvage_mtnA"/>
    <property type="match status" value="1"/>
</dbReference>
<comment type="pathway">
    <text evidence="3">Amino-acid biosynthesis; L-methionine biosynthesis via salvage pathway; L-methionine from S-methyl-5-thio-alpha-D-ribose 1-phosphate: step 1/6.</text>
</comment>
<keyword evidence="3" id="KW-0486">Methionine biosynthesis</keyword>
<dbReference type="InterPro" id="IPR005251">
    <property type="entry name" value="IF-M1Pi"/>
</dbReference>
<evidence type="ECO:0000256" key="3">
    <source>
        <dbReference type="HAMAP-Rule" id="MF_01678"/>
    </source>
</evidence>
<sequence length="356" mass="37581">MADARFDRLPRTVELVRDGDGHAGFAYVDQRLLPARLHIARTGDWRAVVEAIKTLAVRGAPALGAAGAAAMTLWACNEGAVPLQAGGCCEMRPRFFEALGRIADEVADARPTAVNLAWGVRRLERLARVRADEGASPSDIADALFAEVKRMEVEDEAANRALGVHGAALLPSNARVLTHCNAGSLATVFFGTALGVVYTAAARGGIERVYADETRPVGQGARLTAWELSRIGVPCTLICDNMAASLMARSQVDAVVVGADRIAANGDTANKIGTYGVAVLARHHGIPFYVAAPESTIDRSIPTGADIPIEERDPAEVLPAPITGVDVWNPAFDVTPAGFITRIITERGAFDPSEVA</sequence>